<dbReference type="Pfam" id="PF14255">
    <property type="entry name" value="Zn_ribbon_21"/>
    <property type="match status" value="1"/>
</dbReference>
<evidence type="ECO:0000313" key="1">
    <source>
        <dbReference type="EMBL" id="TDT43936.1"/>
    </source>
</evidence>
<dbReference type="PIRSF" id="PIRSF037225">
    <property type="entry name" value="UCP037225"/>
    <property type="match status" value="1"/>
</dbReference>
<dbReference type="InterPro" id="IPR017143">
    <property type="entry name" value="UCP037225"/>
</dbReference>
<organism evidence="1 2">
    <name type="scientific">Halospina denitrificans</name>
    <dbReference type="NCBI Taxonomy" id="332522"/>
    <lineage>
        <taxon>Bacteria</taxon>
        <taxon>Pseudomonadati</taxon>
        <taxon>Pseudomonadota</taxon>
        <taxon>Gammaproteobacteria</taxon>
        <taxon>Halospina</taxon>
    </lineage>
</organism>
<accession>A0A4R7K0H7</accession>
<evidence type="ECO:0008006" key="3">
    <source>
        <dbReference type="Google" id="ProtNLM"/>
    </source>
</evidence>
<dbReference type="OrthoDB" id="9814566at2"/>
<dbReference type="Proteomes" id="UP000295830">
    <property type="component" value="Unassembled WGS sequence"/>
</dbReference>
<keyword evidence="2" id="KW-1185">Reference proteome</keyword>
<comment type="caution">
    <text evidence="1">The sequence shown here is derived from an EMBL/GenBank/DDBJ whole genome shotgun (WGS) entry which is preliminary data.</text>
</comment>
<dbReference type="RefSeq" id="WP_133734374.1">
    <property type="nucleotide sequence ID" value="NZ_SOAX01000001.1"/>
</dbReference>
<reference evidence="1 2" key="1">
    <citation type="submission" date="2019-03" db="EMBL/GenBank/DDBJ databases">
        <title>Genomic Encyclopedia of Type Strains, Phase IV (KMG-IV): sequencing the most valuable type-strain genomes for metagenomic binning, comparative biology and taxonomic classification.</title>
        <authorList>
            <person name="Goeker M."/>
        </authorList>
    </citation>
    <scope>NUCLEOTIDE SEQUENCE [LARGE SCALE GENOMIC DNA]</scope>
    <source>
        <strain evidence="1 2">DSM 15505</strain>
    </source>
</reference>
<gene>
    <name evidence="1" type="ORF">DES49_0035</name>
</gene>
<sequence length="62" mass="6783">MLVETVELQCPFCGEIISVLVDCSLGEQSYVEDCSVCCQPMLLTIRMDEDGSPSVEALPENI</sequence>
<protein>
    <recommendedName>
        <fullName evidence="3">CPXCG motif-containing cysteine-rich protein</fullName>
    </recommendedName>
</protein>
<dbReference type="EMBL" id="SOAX01000001">
    <property type="protein sequence ID" value="TDT43936.1"/>
    <property type="molecule type" value="Genomic_DNA"/>
</dbReference>
<evidence type="ECO:0000313" key="2">
    <source>
        <dbReference type="Proteomes" id="UP000295830"/>
    </source>
</evidence>
<name>A0A4R7K0H7_9GAMM</name>
<dbReference type="AlphaFoldDB" id="A0A4R7K0H7"/>
<dbReference type="InterPro" id="IPR025990">
    <property type="entry name" value="zinc_ribbon_bacterial"/>
</dbReference>
<proteinExistence type="predicted"/>